<dbReference type="AlphaFoldDB" id="A0A967C8A8"/>
<evidence type="ECO:0000256" key="6">
    <source>
        <dbReference type="SAM" id="Phobius"/>
    </source>
</evidence>
<gene>
    <name evidence="7" type="ORF">HBA54_06680</name>
</gene>
<keyword evidence="2" id="KW-1003">Cell membrane</keyword>
<dbReference type="GO" id="GO:0033228">
    <property type="term" value="P:cysteine export across plasma membrane"/>
    <property type="evidence" value="ECO:0007669"/>
    <property type="project" value="TreeGrafter"/>
</dbReference>
<feature type="transmembrane region" description="Helical" evidence="6">
    <location>
        <begin position="6"/>
        <end position="28"/>
    </location>
</feature>
<keyword evidence="5 6" id="KW-0472">Membrane</keyword>
<evidence type="ECO:0000256" key="5">
    <source>
        <dbReference type="ARBA" id="ARBA00023136"/>
    </source>
</evidence>
<dbReference type="GO" id="GO:0005886">
    <property type="term" value="C:plasma membrane"/>
    <property type="evidence" value="ECO:0007669"/>
    <property type="project" value="UniProtKB-SubCell"/>
</dbReference>
<evidence type="ECO:0000256" key="3">
    <source>
        <dbReference type="ARBA" id="ARBA00022692"/>
    </source>
</evidence>
<feature type="transmembrane region" description="Helical" evidence="6">
    <location>
        <begin position="109"/>
        <end position="136"/>
    </location>
</feature>
<organism evidence="7 8">
    <name type="scientific">Pelagibius litoralis</name>
    <dbReference type="NCBI Taxonomy" id="374515"/>
    <lineage>
        <taxon>Bacteria</taxon>
        <taxon>Pseudomonadati</taxon>
        <taxon>Pseudomonadota</taxon>
        <taxon>Alphaproteobacteria</taxon>
        <taxon>Rhodospirillales</taxon>
        <taxon>Rhodovibrionaceae</taxon>
        <taxon>Pelagibius</taxon>
    </lineage>
</organism>
<dbReference type="PANTHER" id="PTHR30086">
    <property type="entry name" value="ARGININE EXPORTER PROTEIN ARGO"/>
    <property type="match status" value="1"/>
</dbReference>
<feature type="transmembrane region" description="Helical" evidence="6">
    <location>
        <begin position="148"/>
        <end position="173"/>
    </location>
</feature>
<name>A0A967C8A8_9PROT</name>
<dbReference type="Pfam" id="PF01810">
    <property type="entry name" value="LysE"/>
    <property type="match status" value="1"/>
</dbReference>
<dbReference type="GO" id="GO:0015171">
    <property type="term" value="F:amino acid transmembrane transporter activity"/>
    <property type="evidence" value="ECO:0007669"/>
    <property type="project" value="TreeGrafter"/>
</dbReference>
<comment type="subcellular location">
    <subcellularLocation>
        <location evidence="1">Cell membrane</location>
        <topology evidence="1">Multi-pass membrane protein</topology>
    </subcellularLocation>
</comment>
<protein>
    <submittedName>
        <fullName evidence="7">LysE family translocator</fullName>
    </submittedName>
</protein>
<accession>A0A967C8A8</accession>
<dbReference type="EMBL" id="JAAQPH010000004">
    <property type="protein sequence ID" value="NIA68272.1"/>
    <property type="molecule type" value="Genomic_DNA"/>
</dbReference>
<dbReference type="InterPro" id="IPR001123">
    <property type="entry name" value="LeuE-type"/>
</dbReference>
<evidence type="ECO:0000313" key="8">
    <source>
        <dbReference type="Proteomes" id="UP000761264"/>
    </source>
</evidence>
<keyword evidence="4 6" id="KW-1133">Transmembrane helix</keyword>
<reference evidence="7" key="1">
    <citation type="submission" date="2020-03" db="EMBL/GenBank/DDBJ databases">
        <title>Genome of Pelagibius litoralis DSM 21314T.</title>
        <authorList>
            <person name="Wang G."/>
        </authorList>
    </citation>
    <scope>NUCLEOTIDE SEQUENCE</scope>
    <source>
        <strain evidence="7">DSM 21314</strain>
    </source>
</reference>
<keyword evidence="8" id="KW-1185">Reference proteome</keyword>
<sequence>MTLDLVLAFVGVAFHASIAPGPSNFLLLASGANFGLRRSLPLFLGISLGFLIVILVFGLGFERVFGAPPAVFITLKVICAGYVLWLAWKVARSAVPEGDAGTPAARPISFLQALGFQMVNPAAWLVGFIIVVSYAAGESSGDSIVSRVLLLTAVFGAVNLPSIGLWVMLGMGLRRLLGDAGKLRIFNIVIALLLVVWMVPSLLGAVF</sequence>
<dbReference type="RefSeq" id="WP_167222691.1">
    <property type="nucleotide sequence ID" value="NZ_JAAQPH010000004.1"/>
</dbReference>
<dbReference type="PANTHER" id="PTHR30086:SF20">
    <property type="entry name" value="ARGININE EXPORTER PROTEIN ARGO-RELATED"/>
    <property type="match status" value="1"/>
</dbReference>
<evidence type="ECO:0000256" key="4">
    <source>
        <dbReference type="ARBA" id="ARBA00022989"/>
    </source>
</evidence>
<feature type="transmembrane region" description="Helical" evidence="6">
    <location>
        <begin position="67"/>
        <end position="88"/>
    </location>
</feature>
<comment type="caution">
    <text evidence="7">The sequence shown here is derived from an EMBL/GenBank/DDBJ whole genome shotgun (WGS) entry which is preliminary data.</text>
</comment>
<feature type="transmembrane region" description="Helical" evidence="6">
    <location>
        <begin position="185"/>
        <end position="206"/>
    </location>
</feature>
<evidence type="ECO:0000313" key="7">
    <source>
        <dbReference type="EMBL" id="NIA68272.1"/>
    </source>
</evidence>
<evidence type="ECO:0000256" key="1">
    <source>
        <dbReference type="ARBA" id="ARBA00004651"/>
    </source>
</evidence>
<keyword evidence="3 6" id="KW-0812">Transmembrane</keyword>
<feature type="transmembrane region" description="Helical" evidence="6">
    <location>
        <begin position="40"/>
        <end position="61"/>
    </location>
</feature>
<evidence type="ECO:0000256" key="2">
    <source>
        <dbReference type="ARBA" id="ARBA00022475"/>
    </source>
</evidence>
<proteinExistence type="predicted"/>
<dbReference type="Proteomes" id="UP000761264">
    <property type="component" value="Unassembled WGS sequence"/>
</dbReference>